<gene>
    <name evidence="5" type="ORF">SAMN02745973_01687</name>
</gene>
<evidence type="ECO:0000313" key="6">
    <source>
        <dbReference type="Proteomes" id="UP000196365"/>
    </source>
</evidence>
<comment type="function">
    <text evidence="3">Binds to DNA and alters its conformation. May be involved in regulation of gene expression, nucleoid organization and DNA protection.</text>
</comment>
<protein>
    <recommendedName>
        <fullName evidence="3">Nucleoid-associated protein SAMN02745973_01687</fullName>
    </recommendedName>
</protein>
<dbReference type="SUPFAM" id="SSF82607">
    <property type="entry name" value="YbaB-like"/>
    <property type="match status" value="1"/>
</dbReference>
<keyword evidence="1 3" id="KW-0963">Cytoplasm</keyword>
<dbReference type="GO" id="GO:0003677">
    <property type="term" value="F:DNA binding"/>
    <property type="evidence" value="ECO:0007669"/>
    <property type="project" value="UniProtKB-UniRule"/>
</dbReference>
<evidence type="ECO:0000256" key="2">
    <source>
        <dbReference type="ARBA" id="ARBA00023125"/>
    </source>
</evidence>
<comment type="subcellular location">
    <subcellularLocation>
        <location evidence="3">Cytoplasm</location>
        <location evidence="3">Nucleoid</location>
    </subcellularLocation>
</comment>
<keyword evidence="2 3" id="KW-0238">DNA-binding</keyword>
<keyword evidence="6" id="KW-1185">Reference proteome</keyword>
<dbReference type="Proteomes" id="UP000196365">
    <property type="component" value="Unassembled WGS sequence"/>
</dbReference>
<evidence type="ECO:0000256" key="3">
    <source>
        <dbReference type="HAMAP-Rule" id="MF_00274"/>
    </source>
</evidence>
<dbReference type="Gene3D" id="3.30.1310.10">
    <property type="entry name" value="Nucleoid-associated protein YbaB-like domain"/>
    <property type="match status" value="1"/>
</dbReference>
<reference evidence="5 6" key="1">
    <citation type="submission" date="2017-02" db="EMBL/GenBank/DDBJ databases">
        <authorList>
            <person name="Peterson S.W."/>
        </authorList>
    </citation>
    <scope>NUCLEOTIDE SEQUENCE [LARGE SCALE GENOMIC DNA]</scope>
    <source>
        <strain evidence="5 6">DSM 15102</strain>
    </source>
</reference>
<dbReference type="PANTHER" id="PTHR33449:SF1">
    <property type="entry name" value="NUCLEOID-ASSOCIATED PROTEIN YBAB"/>
    <property type="match status" value="1"/>
</dbReference>
<dbReference type="NCBIfam" id="TIGR00103">
    <property type="entry name" value="DNA_YbaB_EbfC"/>
    <property type="match status" value="1"/>
</dbReference>
<dbReference type="PANTHER" id="PTHR33449">
    <property type="entry name" value="NUCLEOID-ASSOCIATED PROTEIN YBAB"/>
    <property type="match status" value="1"/>
</dbReference>
<dbReference type="GO" id="GO:0005829">
    <property type="term" value="C:cytosol"/>
    <property type="evidence" value="ECO:0007669"/>
    <property type="project" value="TreeGrafter"/>
</dbReference>
<comment type="subunit">
    <text evidence="3">Homodimer.</text>
</comment>
<accession>A0A1T4NHQ6</accession>
<dbReference type="RefSeq" id="WP_087679082.1">
    <property type="nucleotide sequence ID" value="NZ_FUWV01000011.1"/>
</dbReference>
<evidence type="ECO:0000313" key="5">
    <source>
        <dbReference type="EMBL" id="SJZ78772.1"/>
    </source>
</evidence>
<dbReference type="InterPro" id="IPR004401">
    <property type="entry name" value="YbaB/EbfC"/>
</dbReference>
<evidence type="ECO:0000256" key="1">
    <source>
        <dbReference type="ARBA" id="ARBA00022490"/>
    </source>
</evidence>
<dbReference type="FunFam" id="3.30.1310.10:FF:000002">
    <property type="entry name" value="Nucleoid-associated protein IKC_06587"/>
    <property type="match status" value="1"/>
</dbReference>
<dbReference type="Pfam" id="PF02575">
    <property type="entry name" value="YbaB_DNA_bd"/>
    <property type="match status" value="1"/>
</dbReference>
<dbReference type="PIRSF" id="PIRSF004555">
    <property type="entry name" value="UCP004555"/>
    <property type="match status" value="1"/>
</dbReference>
<dbReference type="AlphaFoldDB" id="A0A1T4NHQ6"/>
<evidence type="ECO:0000256" key="4">
    <source>
        <dbReference type="SAM" id="MobiDB-lite"/>
    </source>
</evidence>
<feature type="region of interest" description="Disordered" evidence="4">
    <location>
        <begin position="20"/>
        <end position="42"/>
    </location>
</feature>
<dbReference type="InterPro" id="IPR036894">
    <property type="entry name" value="YbaB-like_sf"/>
</dbReference>
<name>A0A1T4NHQ6_9FIRM</name>
<proteinExistence type="inferred from homology"/>
<dbReference type="HAMAP" id="MF_00274">
    <property type="entry name" value="DNA_YbaB_EbfC"/>
    <property type="match status" value="1"/>
</dbReference>
<organism evidence="5 6">
    <name type="scientific">Garciella nitratireducens DSM 15102</name>
    <dbReference type="NCBI Taxonomy" id="1121911"/>
    <lineage>
        <taxon>Bacteria</taxon>
        <taxon>Bacillati</taxon>
        <taxon>Bacillota</taxon>
        <taxon>Clostridia</taxon>
        <taxon>Eubacteriales</taxon>
        <taxon>Eubacteriaceae</taxon>
        <taxon>Garciella</taxon>
    </lineage>
</organism>
<dbReference type="OrthoDB" id="9795263at2"/>
<dbReference type="EMBL" id="FUWV01000011">
    <property type="protein sequence ID" value="SJZ78772.1"/>
    <property type="molecule type" value="Genomic_DNA"/>
</dbReference>
<comment type="similarity">
    <text evidence="3">Belongs to the YbaB/EbfC family.</text>
</comment>
<feature type="compositionally biased region" description="Basic and acidic residues" evidence="4">
    <location>
        <begin position="23"/>
        <end position="34"/>
    </location>
</feature>
<sequence>MAKGRFPGGMGNMGNMMKQVQKMQKEMQKMQSELEEKEVEASAGGGAITVKANGKKMITSIHIEPEVVDPEDIEMMEDLVMAAVNEALRKADEMVNSEMGKLTGGLNIPGL</sequence>
<dbReference type="GO" id="GO:0043590">
    <property type="term" value="C:bacterial nucleoid"/>
    <property type="evidence" value="ECO:0007669"/>
    <property type="project" value="UniProtKB-UniRule"/>
</dbReference>